<organism evidence="2 3">
    <name type="scientific">Lancefieldella rimae</name>
    <dbReference type="NCBI Taxonomy" id="1383"/>
    <lineage>
        <taxon>Bacteria</taxon>
        <taxon>Bacillati</taxon>
        <taxon>Actinomycetota</taxon>
        <taxon>Coriobacteriia</taxon>
        <taxon>Coriobacteriales</taxon>
        <taxon>Atopobiaceae</taxon>
        <taxon>Lancefieldella</taxon>
    </lineage>
</organism>
<sequence length="68" mass="7404">MNGQKLRELRKASGKTVREISYESGVTQDTIFRIERGENPNTAVTTLLAICSAIGCSITDVLGEPVKH</sequence>
<proteinExistence type="predicted"/>
<gene>
    <name evidence="2" type="ORF">IV60_GL001431</name>
</gene>
<dbReference type="CDD" id="cd00093">
    <property type="entry name" value="HTH_XRE"/>
    <property type="match status" value="1"/>
</dbReference>
<dbReference type="InterPro" id="IPR010982">
    <property type="entry name" value="Lambda_DNA-bd_dom_sf"/>
</dbReference>
<evidence type="ECO:0000259" key="1">
    <source>
        <dbReference type="PROSITE" id="PS50943"/>
    </source>
</evidence>
<reference evidence="2 3" key="1">
    <citation type="journal article" date="2015" name="Genome Announc.">
        <title>Expanding the biotechnology potential of lactobacilli through comparative genomics of 213 strains and associated genera.</title>
        <authorList>
            <person name="Sun Z."/>
            <person name="Harris H.M."/>
            <person name="McCann A."/>
            <person name="Guo C."/>
            <person name="Argimon S."/>
            <person name="Zhang W."/>
            <person name="Yang X."/>
            <person name="Jeffery I.B."/>
            <person name="Cooney J.C."/>
            <person name="Kagawa T.F."/>
            <person name="Liu W."/>
            <person name="Song Y."/>
            <person name="Salvetti E."/>
            <person name="Wrobel A."/>
            <person name="Rasinkangas P."/>
            <person name="Parkhill J."/>
            <person name="Rea M.C."/>
            <person name="O'Sullivan O."/>
            <person name="Ritari J."/>
            <person name="Douillard F.P."/>
            <person name="Paul Ross R."/>
            <person name="Yang R."/>
            <person name="Briner A.E."/>
            <person name="Felis G.E."/>
            <person name="de Vos W.M."/>
            <person name="Barrangou R."/>
            <person name="Klaenhammer T.R."/>
            <person name="Caufield P.W."/>
            <person name="Cui Y."/>
            <person name="Zhang H."/>
            <person name="O'Toole P.W."/>
        </authorList>
    </citation>
    <scope>NUCLEOTIDE SEQUENCE [LARGE SCALE GENOMIC DNA]</scope>
    <source>
        <strain evidence="2 3">DSM 7090</strain>
    </source>
</reference>
<dbReference type="Pfam" id="PF13560">
    <property type="entry name" value="HTH_31"/>
    <property type="match status" value="1"/>
</dbReference>
<dbReference type="SUPFAM" id="SSF47413">
    <property type="entry name" value="lambda repressor-like DNA-binding domains"/>
    <property type="match status" value="1"/>
</dbReference>
<dbReference type="RefSeq" id="WP_003149987.1">
    <property type="nucleotide sequence ID" value="NZ_JQCP01000004.1"/>
</dbReference>
<dbReference type="GeneID" id="84904911"/>
<evidence type="ECO:0000313" key="2">
    <source>
        <dbReference type="EMBL" id="KRO01559.1"/>
    </source>
</evidence>
<protein>
    <recommendedName>
        <fullName evidence="1">HTH cro/C1-type domain-containing protein</fullName>
    </recommendedName>
</protein>
<dbReference type="PROSITE" id="PS50943">
    <property type="entry name" value="HTH_CROC1"/>
    <property type="match status" value="1"/>
</dbReference>
<dbReference type="SMART" id="SM00530">
    <property type="entry name" value="HTH_XRE"/>
    <property type="match status" value="1"/>
</dbReference>
<comment type="caution">
    <text evidence="2">The sequence shown here is derived from an EMBL/GenBank/DDBJ whole genome shotgun (WGS) entry which is preliminary data.</text>
</comment>
<keyword evidence="3" id="KW-1185">Reference proteome</keyword>
<evidence type="ECO:0000313" key="3">
    <source>
        <dbReference type="Proteomes" id="UP000051927"/>
    </source>
</evidence>
<feature type="domain" description="HTH cro/C1-type" evidence="1">
    <location>
        <begin position="6"/>
        <end position="61"/>
    </location>
</feature>
<accession>A0ABR5PYI3</accession>
<dbReference type="EMBL" id="JQCP01000004">
    <property type="protein sequence ID" value="KRO01559.1"/>
    <property type="molecule type" value="Genomic_DNA"/>
</dbReference>
<dbReference type="InterPro" id="IPR001387">
    <property type="entry name" value="Cro/C1-type_HTH"/>
</dbReference>
<dbReference type="Gene3D" id="1.10.260.40">
    <property type="entry name" value="lambda repressor-like DNA-binding domains"/>
    <property type="match status" value="1"/>
</dbReference>
<name>A0ABR5PYI3_9ACTN</name>
<dbReference type="Proteomes" id="UP000051927">
    <property type="component" value="Unassembled WGS sequence"/>
</dbReference>